<keyword evidence="11" id="KW-1133">Transmembrane helix</keyword>
<dbReference type="EC" id="1.14.14.-" evidence="10"/>
<comment type="function">
    <text evidence="10">Cytochromes P450 are a group of heme-thiolate monooxygenases. In liver microsomes, this enzyme is involved in an NADPH-dependent electron transport pathway. It oxidizes a variety of structurally unrelated compounds, including steroids, fatty acids, and xenobiotics.</text>
</comment>
<keyword evidence="11" id="KW-0812">Transmembrane</keyword>
<comment type="similarity">
    <text evidence="3 10">Belongs to the cytochrome P450 family.</text>
</comment>
<dbReference type="Proteomes" id="UP001652624">
    <property type="component" value="Chromosome 2"/>
</dbReference>
<dbReference type="PANTHER" id="PTHR24300:SF364">
    <property type="entry name" value="CYTOCHROME P450 2U1"/>
    <property type="match status" value="1"/>
</dbReference>
<keyword evidence="8 10" id="KW-0503">Monooxygenase</keyword>
<keyword evidence="6 10" id="KW-0560">Oxidoreductase</keyword>
<evidence type="ECO:0000256" key="5">
    <source>
        <dbReference type="ARBA" id="ARBA00022723"/>
    </source>
</evidence>
<dbReference type="InterPro" id="IPR008069">
    <property type="entry name" value="Cyt_P450_E_grp-I_CYP2D-like"/>
</dbReference>
<dbReference type="InterPro" id="IPR050182">
    <property type="entry name" value="Cytochrome_P450_fam2"/>
</dbReference>
<gene>
    <name evidence="13" type="primary">LOC107523159</name>
</gene>
<evidence type="ECO:0000256" key="2">
    <source>
        <dbReference type="ARBA" id="ARBA00004370"/>
    </source>
</evidence>
<comment type="subcellular location">
    <subcellularLocation>
        <location evidence="10">Endoplasmic reticulum membrane</location>
    </subcellularLocation>
    <subcellularLocation>
        <location evidence="10">Microsome membrane</location>
    </subcellularLocation>
    <subcellularLocation>
        <location evidence="2">Membrane</location>
    </subcellularLocation>
</comment>
<protein>
    <recommendedName>
        <fullName evidence="10">Cytochrome P450</fullName>
        <ecNumber evidence="10">1.14.14.-</ecNumber>
    </recommendedName>
</protein>
<dbReference type="PRINTS" id="PR01686">
    <property type="entry name" value="EP450ICYP2D"/>
</dbReference>
<keyword evidence="9 11" id="KW-0472">Membrane</keyword>
<dbReference type="InterPro" id="IPR001128">
    <property type="entry name" value="Cyt_P450"/>
</dbReference>
<evidence type="ECO:0000256" key="7">
    <source>
        <dbReference type="ARBA" id="ARBA00023004"/>
    </source>
</evidence>
<dbReference type="PRINTS" id="PR00463">
    <property type="entry name" value="EP450I"/>
</dbReference>
<evidence type="ECO:0000256" key="1">
    <source>
        <dbReference type="ARBA" id="ARBA00001971"/>
    </source>
</evidence>
<evidence type="ECO:0000256" key="6">
    <source>
        <dbReference type="ARBA" id="ARBA00023002"/>
    </source>
</evidence>
<dbReference type="InterPro" id="IPR036396">
    <property type="entry name" value="Cyt_P450_sf"/>
</dbReference>
<evidence type="ECO:0000256" key="8">
    <source>
        <dbReference type="ARBA" id="ARBA00023033"/>
    </source>
</evidence>
<evidence type="ECO:0000256" key="4">
    <source>
        <dbReference type="ARBA" id="ARBA00022617"/>
    </source>
</evidence>
<evidence type="ECO:0000256" key="9">
    <source>
        <dbReference type="ARBA" id="ARBA00023136"/>
    </source>
</evidence>
<keyword evidence="4 10" id="KW-0349">Heme</keyword>
<name>A0ABM3X095_ERIEU</name>
<evidence type="ECO:0000313" key="13">
    <source>
        <dbReference type="RefSeq" id="XP_060042244.1"/>
    </source>
</evidence>
<reference evidence="13" key="2">
    <citation type="submission" date="2025-08" db="UniProtKB">
        <authorList>
            <consortium name="RefSeq"/>
        </authorList>
    </citation>
    <scope>IDENTIFICATION</scope>
</reference>
<dbReference type="InterPro" id="IPR002401">
    <property type="entry name" value="Cyt_P450_E_grp-I"/>
</dbReference>
<comment type="cofactor">
    <cofactor evidence="1 10">
        <name>heme</name>
        <dbReference type="ChEBI" id="CHEBI:30413"/>
    </cofactor>
</comment>
<sequence>MASPEPPAASPGPALAVPGGALLLLALLGPAALLGWRRRRLRSSRGLPPGPAPWPLLGNFGPALLRRRPRPGTRGAGGAPHLLLAELARAYGPVCRFSLGPHLVVVLSDFASVRQALGRQAGAFSDRPRVPLVALLTRQKGIVFARYGPVWRQQRKFSHAALRHFGLGQLSLEPRILEELDQVRAAVRELGPRPFSPSGLLSRAVSNVICSLCFGRRFDATHHEFEAMLGLMARALELCLDARVQLVNICPWLYHLPLGPCWELRNIRDAITAFLGRIIQDHRRALDPHRPRDFVDMYLVHMEEECQEHGSGPSEEDLLYTVGDLFFAGTDTTANSLLWCLLYMALYPHQQARVHEEIDRVLGPERVPSLTDKAHMPFTEATIMEVQRLTAVVPLAIPHMTSEDTVLQGYTIPKGTIVLPNLWAVHRDPDIWEKPNDFHPDRFLDEQGQLVKKEAFIPFGIGQSNFHFISTWLNTHVGGLVVVQLVERTHYHVQGPGFEFPLPTYRGGASQVLEHGCRCLSVSHPLCLPFPFNIFSVLSSKIERK</sequence>
<dbReference type="PANTHER" id="PTHR24300">
    <property type="entry name" value="CYTOCHROME P450 508A4-RELATED"/>
    <property type="match status" value="1"/>
</dbReference>
<dbReference type="Gene3D" id="1.10.630.10">
    <property type="entry name" value="Cytochrome P450"/>
    <property type="match status" value="1"/>
</dbReference>
<accession>A0ABM3X095</accession>
<evidence type="ECO:0000256" key="10">
    <source>
        <dbReference type="RuleBase" id="RU368047"/>
    </source>
</evidence>
<dbReference type="SUPFAM" id="SSF48264">
    <property type="entry name" value="Cytochrome P450"/>
    <property type="match status" value="1"/>
</dbReference>
<proteinExistence type="inferred from homology"/>
<organism evidence="12 13">
    <name type="scientific">Erinaceus europaeus</name>
    <name type="common">Western European hedgehog</name>
    <dbReference type="NCBI Taxonomy" id="9365"/>
    <lineage>
        <taxon>Eukaryota</taxon>
        <taxon>Metazoa</taxon>
        <taxon>Chordata</taxon>
        <taxon>Craniata</taxon>
        <taxon>Vertebrata</taxon>
        <taxon>Euteleostomi</taxon>
        <taxon>Mammalia</taxon>
        <taxon>Eutheria</taxon>
        <taxon>Laurasiatheria</taxon>
        <taxon>Eulipotyphla</taxon>
        <taxon>Erinaceidae</taxon>
        <taxon>Erinaceinae</taxon>
        <taxon>Erinaceus</taxon>
    </lineage>
</organism>
<keyword evidence="12" id="KW-1185">Reference proteome</keyword>
<feature type="transmembrane region" description="Helical" evidence="11">
    <location>
        <begin position="15"/>
        <end position="36"/>
    </location>
</feature>
<keyword evidence="7 10" id="KW-0408">Iron</keyword>
<evidence type="ECO:0000256" key="11">
    <source>
        <dbReference type="SAM" id="Phobius"/>
    </source>
</evidence>
<evidence type="ECO:0000313" key="12">
    <source>
        <dbReference type="Proteomes" id="UP001652624"/>
    </source>
</evidence>
<reference evidence="12" key="1">
    <citation type="submission" date="2025-05" db="UniProtKB">
        <authorList>
            <consortium name="RefSeq"/>
        </authorList>
    </citation>
    <scope>NUCLEOTIDE SEQUENCE [LARGE SCALE GENOMIC DNA]</scope>
</reference>
<dbReference type="RefSeq" id="XP_060042244.1">
    <property type="nucleotide sequence ID" value="XM_060186261.1"/>
</dbReference>
<dbReference type="Pfam" id="PF00067">
    <property type="entry name" value="p450"/>
    <property type="match status" value="1"/>
</dbReference>
<evidence type="ECO:0000256" key="3">
    <source>
        <dbReference type="ARBA" id="ARBA00010617"/>
    </source>
</evidence>
<dbReference type="GeneID" id="107523159"/>
<dbReference type="PRINTS" id="PR00385">
    <property type="entry name" value="P450"/>
</dbReference>
<keyword evidence="5 10" id="KW-0479">Metal-binding</keyword>